<evidence type="ECO:0000313" key="1">
    <source>
        <dbReference type="EMBL" id="KAK9810036.1"/>
    </source>
</evidence>
<dbReference type="EMBL" id="JALJOR010000010">
    <property type="protein sequence ID" value="KAK9810036.1"/>
    <property type="molecule type" value="Genomic_DNA"/>
</dbReference>
<proteinExistence type="predicted"/>
<dbReference type="GO" id="GO:0046982">
    <property type="term" value="F:protein heterodimerization activity"/>
    <property type="evidence" value="ECO:0007669"/>
    <property type="project" value="InterPro"/>
</dbReference>
<keyword evidence="2" id="KW-1185">Reference proteome</keyword>
<comment type="caution">
    <text evidence="1">The sequence shown here is derived from an EMBL/GenBank/DDBJ whole genome shotgun (WGS) entry which is preliminary data.</text>
</comment>
<dbReference type="Gene3D" id="1.10.20.10">
    <property type="entry name" value="Histone, subunit A"/>
    <property type="match status" value="1"/>
</dbReference>
<dbReference type="Proteomes" id="UP001489004">
    <property type="component" value="Unassembled WGS sequence"/>
</dbReference>
<gene>
    <name evidence="1" type="ORF">WJX72_003808</name>
</gene>
<organism evidence="1 2">
    <name type="scientific">[Myrmecia] bisecta</name>
    <dbReference type="NCBI Taxonomy" id="41462"/>
    <lineage>
        <taxon>Eukaryota</taxon>
        <taxon>Viridiplantae</taxon>
        <taxon>Chlorophyta</taxon>
        <taxon>core chlorophytes</taxon>
        <taxon>Trebouxiophyceae</taxon>
        <taxon>Trebouxiales</taxon>
        <taxon>Trebouxiaceae</taxon>
        <taxon>Myrmecia</taxon>
    </lineage>
</organism>
<accession>A0AAW1PKM4</accession>
<dbReference type="AlphaFoldDB" id="A0AAW1PKM4"/>
<sequence>MQTATDFSLPKSTVQKLVRDSLSPDARVSPDCVQAISSSRPVLTQPGADETDSIQKTVRLRNQDAAGFIHKTALKTSAESL</sequence>
<dbReference type="InterPro" id="IPR009072">
    <property type="entry name" value="Histone-fold"/>
</dbReference>
<evidence type="ECO:0000313" key="2">
    <source>
        <dbReference type="Proteomes" id="UP001489004"/>
    </source>
</evidence>
<protein>
    <submittedName>
        <fullName evidence="1">Uncharacterized protein</fullName>
    </submittedName>
</protein>
<reference evidence="1 2" key="1">
    <citation type="journal article" date="2024" name="Nat. Commun.">
        <title>Phylogenomics reveals the evolutionary origins of lichenization in chlorophyte algae.</title>
        <authorList>
            <person name="Puginier C."/>
            <person name="Libourel C."/>
            <person name="Otte J."/>
            <person name="Skaloud P."/>
            <person name="Haon M."/>
            <person name="Grisel S."/>
            <person name="Petersen M."/>
            <person name="Berrin J.G."/>
            <person name="Delaux P.M."/>
            <person name="Dal Grande F."/>
            <person name="Keller J."/>
        </authorList>
    </citation>
    <scope>NUCLEOTIDE SEQUENCE [LARGE SCALE GENOMIC DNA]</scope>
    <source>
        <strain evidence="1 2">SAG 2043</strain>
    </source>
</reference>
<name>A0AAW1PKM4_9CHLO</name>